<dbReference type="AlphaFoldDB" id="S4NP54"/>
<accession>S4NP54</accession>
<feature type="non-terminal residue" evidence="1">
    <location>
        <position position="1"/>
    </location>
</feature>
<evidence type="ECO:0000313" key="1">
    <source>
        <dbReference type="EMBL" id="JAA80576.1"/>
    </source>
</evidence>
<reference evidence="1" key="1">
    <citation type="journal article" date="2013" name="BMC Genomics">
        <title>Unscrambling butterfly oogenesis.</title>
        <authorList>
            <person name="Carter J.M."/>
            <person name="Baker S.C."/>
            <person name="Pink R."/>
            <person name="Carter D.R."/>
            <person name="Collins A."/>
            <person name="Tomlin J."/>
            <person name="Gibbs M."/>
            <person name="Breuker C.J."/>
        </authorList>
    </citation>
    <scope>NUCLEOTIDE SEQUENCE</scope>
    <source>
        <tissue evidence="1">Ovary</tissue>
    </source>
</reference>
<organism evidence="1">
    <name type="scientific">Pararge aegeria</name>
    <name type="common">speckled wood butterfly</name>
    <dbReference type="NCBI Taxonomy" id="116150"/>
    <lineage>
        <taxon>Eukaryota</taxon>
        <taxon>Metazoa</taxon>
        <taxon>Ecdysozoa</taxon>
        <taxon>Arthropoda</taxon>
        <taxon>Hexapoda</taxon>
        <taxon>Insecta</taxon>
        <taxon>Pterygota</taxon>
        <taxon>Neoptera</taxon>
        <taxon>Endopterygota</taxon>
        <taxon>Lepidoptera</taxon>
        <taxon>Glossata</taxon>
        <taxon>Ditrysia</taxon>
        <taxon>Papilionoidea</taxon>
        <taxon>Nymphalidae</taxon>
        <taxon>Satyrinae</taxon>
        <taxon>Satyrini</taxon>
        <taxon>Parargina</taxon>
        <taxon>Pararge</taxon>
    </lineage>
</organism>
<proteinExistence type="predicted"/>
<protein>
    <submittedName>
        <fullName evidence="1">Uncharacterized protein</fullName>
    </submittedName>
</protein>
<name>S4NP54_9NEOP</name>
<dbReference type="EMBL" id="GAIX01011984">
    <property type="protein sequence ID" value="JAA80576.1"/>
    <property type="molecule type" value="Transcribed_RNA"/>
</dbReference>
<sequence>KHLNFLNYVHFYTLLLLSKVTQSKFPLSLLYFTLHSKFISGIRAVRQIIRQNKVLRFAKMYGTQLLTLNSISLYVRPVKIKK</sequence>
<reference evidence="1" key="2">
    <citation type="submission" date="2013-05" db="EMBL/GenBank/DDBJ databases">
        <authorList>
            <person name="Carter J.-M."/>
            <person name="Baker S.C."/>
            <person name="Pink R."/>
            <person name="Carter D.R.F."/>
            <person name="Collins A."/>
            <person name="Tomlin J."/>
            <person name="Gibbs M."/>
            <person name="Breuker C.J."/>
        </authorList>
    </citation>
    <scope>NUCLEOTIDE SEQUENCE</scope>
    <source>
        <tissue evidence="1">Ovary</tissue>
    </source>
</reference>